<comment type="caution">
    <text evidence="2">The sequence shown here is derived from an EMBL/GenBank/DDBJ whole genome shotgun (WGS) entry which is preliminary data.</text>
</comment>
<gene>
    <name evidence="2" type="ORF">SLS59_007818</name>
</gene>
<evidence type="ECO:0000313" key="3">
    <source>
        <dbReference type="Proteomes" id="UP001521222"/>
    </source>
</evidence>
<feature type="compositionally biased region" description="Basic residues" evidence="1">
    <location>
        <begin position="166"/>
        <end position="177"/>
    </location>
</feature>
<keyword evidence="3" id="KW-1185">Reference proteome</keyword>
<evidence type="ECO:0008006" key="4">
    <source>
        <dbReference type="Google" id="ProtNLM"/>
    </source>
</evidence>
<organism evidence="2 3">
    <name type="scientific">Nothophoma quercina</name>
    <dbReference type="NCBI Taxonomy" id="749835"/>
    <lineage>
        <taxon>Eukaryota</taxon>
        <taxon>Fungi</taxon>
        <taxon>Dikarya</taxon>
        <taxon>Ascomycota</taxon>
        <taxon>Pezizomycotina</taxon>
        <taxon>Dothideomycetes</taxon>
        <taxon>Pleosporomycetidae</taxon>
        <taxon>Pleosporales</taxon>
        <taxon>Pleosporineae</taxon>
        <taxon>Didymellaceae</taxon>
        <taxon>Nothophoma</taxon>
    </lineage>
</organism>
<evidence type="ECO:0000313" key="2">
    <source>
        <dbReference type="EMBL" id="KAL1596786.1"/>
    </source>
</evidence>
<evidence type="ECO:0000256" key="1">
    <source>
        <dbReference type="SAM" id="MobiDB-lite"/>
    </source>
</evidence>
<protein>
    <recommendedName>
        <fullName evidence="4">Myb-like domain-containing protein</fullName>
    </recommendedName>
</protein>
<feature type="region of interest" description="Disordered" evidence="1">
    <location>
        <begin position="152"/>
        <end position="190"/>
    </location>
</feature>
<proteinExistence type="predicted"/>
<accession>A0ABR3QXA4</accession>
<name>A0ABR3QXA4_9PLEO</name>
<feature type="compositionally biased region" description="Basic and acidic residues" evidence="1">
    <location>
        <begin position="178"/>
        <end position="190"/>
    </location>
</feature>
<dbReference type="Proteomes" id="UP001521222">
    <property type="component" value="Unassembled WGS sequence"/>
</dbReference>
<sequence length="243" mass="26849">MANHNSSIDTFKRARQLKASALQNVSILQPAPRSTDEHPTTANTEDKLITTLRAKGKQWSGIAAHLNELRVSNNENPSWTEAAVYSRFILNTSATATPVQEIGFEPCDYAHLRNAGSGREGTSKAGKKRVKDFQNATELSANIRKPAVIAGADGNSLEEERDVKAKGKGKGKSKSKTKGKDEDRRKGESGEEIVKIDEGMVEVLMRAVAKVERNFWVFVADEVEREGGKYIEPKELEKVFHEV</sequence>
<dbReference type="EMBL" id="JAKIXB020000028">
    <property type="protein sequence ID" value="KAL1596786.1"/>
    <property type="molecule type" value="Genomic_DNA"/>
</dbReference>
<reference evidence="2 3" key="1">
    <citation type="submission" date="2024-02" db="EMBL/GenBank/DDBJ databases">
        <title>De novo assembly and annotation of 12 fungi associated with fruit tree decline syndrome in Ontario, Canada.</title>
        <authorList>
            <person name="Sulman M."/>
            <person name="Ellouze W."/>
            <person name="Ilyukhin E."/>
        </authorList>
    </citation>
    <scope>NUCLEOTIDE SEQUENCE [LARGE SCALE GENOMIC DNA]</scope>
    <source>
        <strain evidence="2 3">M97-236</strain>
    </source>
</reference>